<dbReference type="Pfam" id="PF00829">
    <property type="entry name" value="Ribosomal_L21p"/>
    <property type="match status" value="1"/>
</dbReference>
<dbReference type="NCBIfam" id="TIGR00061">
    <property type="entry name" value="L21"/>
    <property type="match status" value="1"/>
</dbReference>
<dbReference type="GO" id="GO:1990904">
    <property type="term" value="C:ribonucleoprotein complex"/>
    <property type="evidence" value="ECO:0007669"/>
    <property type="project" value="UniProtKB-KW"/>
</dbReference>
<comment type="similarity">
    <text evidence="1 4 5">Belongs to the bacterial ribosomal protein bL21 family.</text>
</comment>
<name>E0YE14_9MONI</name>
<dbReference type="GO" id="GO:0005840">
    <property type="term" value="C:ribosome"/>
    <property type="evidence" value="ECO:0007669"/>
    <property type="project" value="UniProtKB-KW"/>
</dbReference>
<keyword evidence="4" id="KW-0694">RNA-binding</keyword>
<gene>
    <name evidence="4 6" type="primary">rpl21</name>
</gene>
<keyword evidence="4" id="KW-0699">rRNA-binding</keyword>
<evidence type="ECO:0000256" key="2">
    <source>
        <dbReference type="ARBA" id="ARBA00022980"/>
    </source>
</evidence>
<comment type="function">
    <text evidence="4 5">This protein binds to 23S rRNA.</text>
</comment>
<evidence type="ECO:0000256" key="3">
    <source>
        <dbReference type="ARBA" id="ARBA00023274"/>
    </source>
</evidence>
<dbReference type="InterPro" id="IPR001787">
    <property type="entry name" value="Ribosomal_bL21"/>
</dbReference>
<sequence>MMNKYAIIDTGGKQLRVEPGRFYDIRRFALTDPNILRPNTKISMYRVLLICEGSKIDLGHPWLSNAIVRGRVLHPCFDKKRIMQKIHYKKKTRKKLGYSQDFIRFVVDFISSNRKESISYLIPLS</sequence>
<evidence type="ECO:0000256" key="5">
    <source>
        <dbReference type="RuleBase" id="RU000563"/>
    </source>
</evidence>
<dbReference type="GO" id="GO:0019843">
    <property type="term" value="F:rRNA binding"/>
    <property type="evidence" value="ECO:0007669"/>
    <property type="project" value="UniProtKB-UniRule"/>
</dbReference>
<dbReference type="GO" id="GO:0006412">
    <property type="term" value="P:translation"/>
    <property type="evidence" value="ECO:0007669"/>
    <property type="project" value="UniProtKB-UniRule"/>
</dbReference>
<dbReference type="SUPFAM" id="SSF141091">
    <property type="entry name" value="L21p-like"/>
    <property type="match status" value="1"/>
</dbReference>
<dbReference type="AlphaFoldDB" id="E0YE14"/>
<evidence type="ECO:0000313" key="6">
    <source>
        <dbReference type="EMBL" id="ADG28990.1"/>
    </source>
</evidence>
<protein>
    <recommendedName>
        <fullName evidence="4">Large ribosomal subunit protein bL21c</fullName>
    </recommendedName>
</protein>
<comment type="subunit">
    <text evidence="4 5">Part of the 50S ribosomal subunit.</text>
</comment>
<dbReference type="GO" id="GO:0003735">
    <property type="term" value="F:structural constituent of ribosome"/>
    <property type="evidence" value="ECO:0007669"/>
    <property type="project" value="InterPro"/>
</dbReference>
<keyword evidence="2 4" id="KW-0689">Ribosomal protein</keyword>
<accession>E0YE14</accession>
<keyword evidence="6" id="KW-0150">Chloroplast</keyword>
<proteinExistence type="inferred from homology"/>
<dbReference type="HAMAP" id="MF_01363">
    <property type="entry name" value="Ribosomal_bL21"/>
    <property type="match status" value="1"/>
</dbReference>
<geneLocation type="chloroplast" evidence="6"/>
<evidence type="ECO:0000256" key="1">
    <source>
        <dbReference type="ARBA" id="ARBA00008563"/>
    </source>
</evidence>
<dbReference type="InterPro" id="IPR028909">
    <property type="entry name" value="bL21-like"/>
</dbReference>
<reference evidence="6" key="1">
    <citation type="journal article" date="2010" name="Genome">
        <title>The evolution of chloroplast genome structure in ferns.</title>
        <authorList>
            <person name="Wolf P.G."/>
            <person name="Roper J.M."/>
            <person name="Duffy A.M."/>
        </authorList>
    </citation>
    <scope>NUCLEOTIDE SEQUENCE</scope>
</reference>
<dbReference type="GO" id="GO:0009507">
    <property type="term" value="C:chloroplast"/>
    <property type="evidence" value="ECO:0007669"/>
    <property type="project" value="UniProtKB-SubCell"/>
</dbReference>
<keyword evidence="3 4" id="KW-0687">Ribonucleoprotein</keyword>
<keyword evidence="6" id="KW-0934">Plastid</keyword>
<organism evidence="6">
    <name type="scientific">Trichomanes radicans</name>
    <dbReference type="NCBI Taxonomy" id="49543"/>
    <lineage>
        <taxon>Eukaryota</taxon>
        <taxon>Viridiplantae</taxon>
        <taxon>Streptophyta</taxon>
        <taxon>Embryophyta</taxon>
        <taxon>Tracheophyta</taxon>
        <taxon>Polypodiopsida</taxon>
        <taxon>Polypodiidae</taxon>
        <taxon>Hymenophyllales</taxon>
        <taxon>Hymenophyllaceae</taxon>
        <taxon>Trichomanoideae</taxon>
        <taxon>Trichomanes</taxon>
        <taxon>Trichomanes radicans species complex</taxon>
    </lineage>
</organism>
<comment type="subcellular location">
    <subcellularLocation>
        <location evidence="4">Plastid</location>
        <location evidence="4">Chloroplast</location>
    </subcellularLocation>
</comment>
<dbReference type="EMBL" id="HM021800">
    <property type="protein sequence ID" value="ADG28990.1"/>
    <property type="molecule type" value="Genomic_DNA"/>
</dbReference>
<evidence type="ECO:0000256" key="4">
    <source>
        <dbReference type="HAMAP-Rule" id="MF_01363"/>
    </source>
</evidence>
<dbReference type="InterPro" id="IPR036164">
    <property type="entry name" value="bL21-like_sf"/>
</dbReference>